<protein>
    <recommendedName>
        <fullName evidence="1">DUF4158 domain-containing protein</fullName>
    </recommendedName>
</protein>
<dbReference type="AlphaFoldDB" id="A0A8J3MUS3"/>
<sequence>MTSIERTAYPRFTRAPSVKELRTLYTPTPTDIAFVATTARGPAQKFGLMILLKVYQRLG</sequence>
<name>A0A8J3MUS3_9CHLR</name>
<evidence type="ECO:0000259" key="1">
    <source>
        <dbReference type="Pfam" id="PF13700"/>
    </source>
</evidence>
<dbReference type="InterPro" id="IPR025296">
    <property type="entry name" value="DUF4158"/>
</dbReference>
<dbReference type="EMBL" id="BNJF01000004">
    <property type="protein sequence ID" value="GHO48520.1"/>
    <property type="molecule type" value="Genomic_DNA"/>
</dbReference>
<comment type="caution">
    <text evidence="2">The sequence shown here is derived from an EMBL/GenBank/DDBJ whole genome shotgun (WGS) entry which is preliminary data.</text>
</comment>
<keyword evidence="3" id="KW-1185">Reference proteome</keyword>
<accession>A0A8J3MUS3</accession>
<proteinExistence type="predicted"/>
<evidence type="ECO:0000313" key="2">
    <source>
        <dbReference type="EMBL" id="GHO48520.1"/>
    </source>
</evidence>
<gene>
    <name evidence="2" type="ORF">KSX_66830</name>
</gene>
<evidence type="ECO:0000313" key="3">
    <source>
        <dbReference type="Proteomes" id="UP000612362"/>
    </source>
</evidence>
<feature type="domain" description="DUF4158" evidence="1">
    <location>
        <begin position="1"/>
        <end position="59"/>
    </location>
</feature>
<dbReference type="Pfam" id="PF13700">
    <property type="entry name" value="DUF4158"/>
    <property type="match status" value="1"/>
</dbReference>
<dbReference type="RefSeq" id="WP_220197720.1">
    <property type="nucleotide sequence ID" value="NZ_BNJF01000004.1"/>
</dbReference>
<organism evidence="2 3">
    <name type="scientific">Ktedonospora formicarum</name>
    <dbReference type="NCBI Taxonomy" id="2778364"/>
    <lineage>
        <taxon>Bacteria</taxon>
        <taxon>Bacillati</taxon>
        <taxon>Chloroflexota</taxon>
        <taxon>Ktedonobacteria</taxon>
        <taxon>Ktedonobacterales</taxon>
        <taxon>Ktedonobacteraceae</taxon>
        <taxon>Ktedonospora</taxon>
    </lineage>
</organism>
<dbReference type="Proteomes" id="UP000612362">
    <property type="component" value="Unassembled WGS sequence"/>
</dbReference>
<reference evidence="2" key="1">
    <citation type="submission" date="2020-10" db="EMBL/GenBank/DDBJ databases">
        <title>Taxonomic study of unclassified bacteria belonging to the class Ktedonobacteria.</title>
        <authorList>
            <person name="Yabe S."/>
            <person name="Wang C.M."/>
            <person name="Zheng Y."/>
            <person name="Sakai Y."/>
            <person name="Cavaletti L."/>
            <person name="Monciardini P."/>
            <person name="Donadio S."/>
        </authorList>
    </citation>
    <scope>NUCLEOTIDE SEQUENCE</scope>
    <source>
        <strain evidence="2">SOSP1-1</strain>
    </source>
</reference>